<evidence type="ECO:0000313" key="8">
    <source>
        <dbReference type="Proteomes" id="UP000092177"/>
    </source>
</evidence>
<evidence type="ECO:0000259" key="6">
    <source>
        <dbReference type="Pfam" id="PF04884"/>
    </source>
</evidence>
<reference evidence="8" key="1">
    <citation type="journal article" date="2017" name="BMC Genomics">
        <title>Gapless genome assembly of Colletotrichum higginsianum reveals chromosome structure and association of transposable elements with secondary metabolite gene clusters.</title>
        <authorList>
            <person name="Dallery J.-F."/>
            <person name="Lapalu N."/>
            <person name="Zampounis A."/>
            <person name="Pigne S."/>
            <person name="Luyten I."/>
            <person name="Amselem J."/>
            <person name="Wittenberg A.H.J."/>
            <person name="Zhou S."/>
            <person name="de Queiroz M.V."/>
            <person name="Robin G.P."/>
            <person name="Auger A."/>
            <person name="Hainaut M."/>
            <person name="Henrissat B."/>
            <person name="Kim K.-T."/>
            <person name="Lee Y.-H."/>
            <person name="Lespinet O."/>
            <person name="Schwartz D.C."/>
            <person name="Thon M.R."/>
            <person name="O'Connell R.J."/>
        </authorList>
    </citation>
    <scope>NUCLEOTIDE SEQUENCE [LARGE SCALE GENOMIC DNA]</scope>
    <source>
        <strain evidence="8">IMI 349063</strain>
    </source>
</reference>
<accession>A0A1B7YN66</accession>
<dbReference type="GeneID" id="28861288"/>
<dbReference type="EMBL" id="LTAN01000002">
    <property type="protein sequence ID" value="OBR13480.1"/>
    <property type="molecule type" value="Genomic_DNA"/>
</dbReference>
<name>A0A1B7YN66_COLHI</name>
<keyword evidence="8" id="KW-1185">Reference proteome</keyword>
<evidence type="ECO:0000256" key="2">
    <source>
        <dbReference type="ARBA" id="ARBA00007558"/>
    </source>
</evidence>
<keyword evidence="3" id="KW-0812">Transmembrane</keyword>
<protein>
    <submittedName>
        <fullName evidence="7">Duf647 domain-containing protein</fullName>
    </submittedName>
</protein>
<comment type="subcellular location">
    <subcellularLocation>
        <location evidence="1">Membrane</location>
    </subcellularLocation>
</comment>
<dbReference type="Pfam" id="PF04884">
    <property type="entry name" value="UVB_sens_prot"/>
    <property type="match status" value="1"/>
</dbReference>
<comment type="similarity">
    <text evidence="2">Belongs to the RUS1 family.</text>
</comment>
<dbReference type="RefSeq" id="XP_018161997.1">
    <property type="nucleotide sequence ID" value="XM_018297181.1"/>
</dbReference>
<dbReference type="Proteomes" id="UP000092177">
    <property type="component" value="Chromosome 2"/>
</dbReference>
<dbReference type="InterPro" id="IPR054549">
    <property type="entry name" value="UVB_sens_RUS_dom"/>
</dbReference>
<sequence length="117" mass="12887">MPTSSTQVLLERPRMASRSASLAIAEYDKAGNLKAKYVESASRIGPSRVDVLLPFKRKKPWLRLLEIFLPDGYPHSVTEDYAAYQIYDSVQAFAGSIAGMISSRAVWEGKSIGHDPG</sequence>
<proteinExistence type="inferred from homology"/>
<keyword evidence="4" id="KW-1133">Transmembrane helix</keyword>
<evidence type="ECO:0000256" key="3">
    <source>
        <dbReference type="ARBA" id="ARBA00022692"/>
    </source>
</evidence>
<dbReference type="AlphaFoldDB" id="A0A1B7YN66"/>
<dbReference type="KEGG" id="chig:CH63R_02206"/>
<gene>
    <name evidence="7" type="ORF">CH63R_02206</name>
</gene>
<dbReference type="GO" id="GO:0016020">
    <property type="term" value="C:membrane"/>
    <property type="evidence" value="ECO:0007669"/>
    <property type="project" value="UniProtKB-SubCell"/>
</dbReference>
<keyword evidence="5" id="KW-0472">Membrane</keyword>
<evidence type="ECO:0000313" key="7">
    <source>
        <dbReference type="EMBL" id="OBR13480.1"/>
    </source>
</evidence>
<feature type="domain" description="Protein root UVB sensitive/RUS" evidence="6">
    <location>
        <begin position="57"/>
        <end position="113"/>
    </location>
</feature>
<evidence type="ECO:0000256" key="1">
    <source>
        <dbReference type="ARBA" id="ARBA00004370"/>
    </source>
</evidence>
<evidence type="ECO:0000256" key="4">
    <source>
        <dbReference type="ARBA" id="ARBA00022989"/>
    </source>
</evidence>
<organism evidence="7 8">
    <name type="scientific">Colletotrichum higginsianum (strain IMI 349063)</name>
    <name type="common">Crucifer anthracnose fungus</name>
    <dbReference type="NCBI Taxonomy" id="759273"/>
    <lineage>
        <taxon>Eukaryota</taxon>
        <taxon>Fungi</taxon>
        <taxon>Dikarya</taxon>
        <taxon>Ascomycota</taxon>
        <taxon>Pezizomycotina</taxon>
        <taxon>Sordariomycetes</taxon>
        <taxon>Hypocreomycetidae</taxon>
        <taxon>Glomerellales</taxon>
        <taxon>Glomerellaceae</taxon>
        <taxon>Colletotrichum</taxon>
        <taxon>Colletotrichum destructivum species complex</taxon>
    </lineage>
</organism>
<dbReference type="PANTHER" id="PTHR12770:SF31">
    <property type="entry name" value="RUS FAMILY MEMBER 1"/>
    <property type="match status" value="1"/>
</dbReference>
<dbReference type="VEuPathDB" id="FungiDB:CH63R_02206"/>
<comment type="caution">
    <text evidence="7">The sequence shown here is derived from an EMBL/GenBank/DDBJ whole genome shotgun (WGS) entry which is preliminary data.</text>
</comment>
<dbReference type="PANTHER" id="PTHR12770">
    <property type="entry name" value="RUS1 FAMILY PROTEIN C16ORF58"/>
    <property type="match status" value="1"/>
</dbReference>
<dbReference type="InterPro" id="IPR006968">
    <property type="entry name" value="RUS_fam"/>
</dbReference>
<evidence type="ECO:0000256" key="5">
    <source>
        <dbReference type="ARBA" id="ARBA00023136"/>
    </source>
</evidence>